<dbReference type="AlphaFoldDB" id="A0A6G1G009"/>
<dbReference type="EMBL" id="ML975162">
    <property type="protein sequence ID" value="KAF1811312.1"/>
    <property type="molecule type" value="Genomic_DNA"/>
</dbReference>
<feature type="region of interest" description="Disordered" evidence="9">
    <location>
        <begin position="810"/>
        <end position="835"/>
    </location>
</feature>
<sequence length="877" mass="98931">MYDESWYNAFTQKTSWQPESQKKTHRRRPTLLQQPSEEALPENEVANQPDLSTALDPPVEICPPQATVARRAKSYSDFYDIVRAHLKKEKEDEKRKLRQALKTDIDFERWYSGIMPSIEKKSFPQYQLYLDQLRLAESHLEYLASQTTSSLDLLRQLSSSFSSVEKQTSAFRKQCEGLLSEQKSNLQLADQIAENLEYYTYLEPITRRLNAPGAANRVRQKEFSDMLGDLDRCIEYMQSHPNQKEASTYGSRYKQLLTRALTLIRVHFTNSLREIAADVSKRIADRQLNDTTMSALLYAKFRVGAPDLRKVGLEIQKRAILPKDAAPDAEPEYQSLMNEMFQSYSTTRGRLILPIVSKKMSEIAMAPSTAKDLVTFSRSSISYIRGICMDEYDLWQEWFDSDHALYDFLDAMCEPMYDHLRPRIIHETQILKLCELCTLIQSRYMEEDEDDLQSPISARLDFASLIHPALEDAQTRLVFLAMGILRTDIEHFKPKPEDLDYPARNRIRASATNGNKAPALSGRREAKDPSKPAETPTIGEEDGIESTLKFEPSSKDWYPTLRRAIWLLGRIYRLVNSTVFDDLAHQILHQTTHSILRASNLIIPRSSPTDANLFTIKHLLLLKQHIAAFDLETGFAQAPPEVNFDFSGLTSTFWGSDWLSMPGKLVRAVMAGQLGRLMPRVVRDYHDAKGEVDEALRVAIGAFVESIAGRMTGPIREGGRTVEPPVSAKPAKSNSAKAKDDAANGQNGHVEANSGTSETARVKAAVAQGVPFLRQKLDEYIGDVRTKEMLVAAVMEQVTTTYEAFWGSHSRRGNAGTGAAESTGAGTKGKRREDENWEPAAFAEWCEGVFMVGRSVFGFEDEDDGRSSGELSRDGSI</sequence>
<feature type="compositionally biased region" description="Low complexity" evidence="9">
    <location>
        <begin position="813"/>
        <end position="825"/>
    </location>
</feature>
<keyword evidence="13" id="KW-1185">Reference proteome</keyword>
<reference evidence="14" key="2">
    <citation type="submission" date="2020-04" db="EMBL/GenBank/DDBJ databases">
        <authorList>
            <consortium name="NCBI Genome Project"/>
        </authorList>
    </citation>
    <scope>NUCLEOTIDE SEQUENCE</scope>
    <source>
        <strain evidence="14">CBS 781.70</strain>
    </source>
</reference>
<protein>
    <recommendedName>
        <fullName evidence="3">Conserved oligomeric Golgi complex subunit 3</fullName>
    </recommendedName>
    <alternativeName>
        <fullName evidence="8">Component of oligomeric Golgi complex 3</fullName>
    </alternativeName>
</protein>
<keyword evidence="6" id="KW-0333">Golgi apparatus</keyword>
<reference evidence="14" key="3">
    <citation type="submission" date="2025-04" db="UniProtKB">
        <authorList>
            <consortium name="RefSeq"/>
        </authorList>
    </citation>
    <scope>IDENTIFICATION</scope>
    <source>
        <strain evidence="14">CBS 781.70</strain>
    </source>
</reference>
<evidence type="ECO:0000256" key="7">
    <source>
        <dbReference type="ARBA" id="ARBA00023136"/>
    </source>
</evidence>
<dbReference type="Proteomes" id="UP000504638">
    <property type="component" value="Unplaced"/>
</dbReference>
<dbReference type="RefSeq" id="XP_033532943.1">
    <property type="nucleotide sequence ID" value="XM_033679739.1"/>
</dbReference>
<dbReference type="InterPro" id="IPR048320">
    <property type="entry name" value="COG3_N"/>
</dbReference>
<evidence type="ECO:0000313" key="14">
    <source>
        <dbReference type="RefSeq" id="XP_033532943.1"/>
    </source>
</evidence>
<keyword evidence="4" id="KW-0813">Transport</keyword>
<feature type="region of interest" description="Disordered" evidence="9">
    <location>
        <begin position="714"/>
        <end position="759"/>
    </location>
</feature>
<evidence type="ECO:0000256" key="8">
    <source>
        <dbReference type="ARBA" id="ARBA00031339"/>
    </source>
</evidence>
<keyword evidence="5" id="KW-0653">Protein transport</keyword>
<evidence type="ECO:0000256" key="4">
    <source>
        <dbReference type="ARBA" id="ARBA00022448"/>
    </source>
</evidence>
<dbReference type="GO" id="GO:0006891">
    <property type="term" value="P:intra-Golgi vesicle-mediated transport"/>
    <property type="evidence" value="ECO:0007669"/>
    <property type="project" value="TreeGrafter"/>
</dbReference>
<dbReference type="GO" id="GO:0005801">
    <property type="term" value="C:cis-Golgi network"/>
    <property type="evidence" value="ECO:0007669"/>
    <property type="project" value="InterPro"/>
</dbReference>
<evidence type="ECO:0000313" key="13">
    <source>
        <dbReference type="Proteomes" id="UP000504638"/>
    </source>
</evidence>
<dbReference type="PANTHER" id="PTHR13302:SF8">
    <property type="entry name" value="CONSERVED OLIGOMERIC GOLGI COMPLEX SUBUNIT 3"/>
    <property type="match status" value="1"/>
</dbReference>
<keyword evidence="7" id="KW-0472">Membrane</keyword>
<dbReference type="GO" id="GO:0000139">
    <property type="term" value="C:Golgi membrane"/>
    <property type="evidence" value="ECO:0007669"/>
    <property type="project" value="UniProtKB-SubCell"/>
</dbReference>
<feature type="compositionally biased region" description="Basic and acidic residues" evidence="9">
    <location>
        <begin position="522"/>
        <end position="531"/>
    </location>
</feature>
<evidence type="ECO:0000256" key="6">
    <source>
        <dbReference type="ARBA" id="ARBA00023034"/>
    </source>
</evidence>
<name>A0A6G1G009_9PEZI</name>
<comment type="subcellular location">
    <subcellularLocation>
        <location evidence="1">Golgi apparatus membrane</location>
        <topology evidence="1">Peripheral membrane protein</topology>
    </subcellularLocation>
</comment>
<evidence type="ECO:0000256" key="5">
    <source>
        <dbReference type="ARBA" id="ARBA00022927"/>
    </source>
</evidence>
<dbReference type="PANTHER" id="PTHR13302">
    <property type="entry name" value="CONSERVED OLIGOMERIC GOLGI COMPLEX COMPONENT 3"/>
    <property type="match status" value="1"/>
</dbReference>
<feature type="domain" description="Conserved oligomeric Golgi complex subunit 3 C-terminal" evidence="11">
    <location>
        <begin position="294"/>
        <end position="648"/>
    </location>
</feature>
<reference evidence="12 14" key="1">
    <citation type="submission" date="2020-01" db="EMBL/GenBank/DDBJ databases">
        <authorList>
            <consortium name="DOE Joint Genome Institute"/>
            <person name="Haridas S."/>
            <person name="Albert R."/>
            <person name="Binder M."/>
            <person name="Bloem J."/>
            <person name="Labutti K."/>
            <person name="Salamov A."/>
            <person name="Andreopoulos B."/>
            <person name="Baker S.E."/>
            <person name="Barry K."/>
            <person name="Bills G."/>
            <person name="Bluhm B.H."/>
            <person name="Cannon C."/>
            <person name="Castanera R."/>
            <person name="Culley D.E."/>
            <person name="Daum C."/>
            <person name="Ezra D."/>
            <person name="Gonzalez J.B."/>
            <person name="Henrissat B."/>
            <person name="Kuo A."/>
            <person name="Liang C."/>
            <person name="Lipzen A."/>
            <person name="Lutzoni F."/>
            <person name="Magnuson J."/>
            <person name="Mondo S."/>
            <person name="Nolan M."/>
            <person name="Ohm R."/>
            <person name="Pangilinan J."/>
            <person name="Park H.-J."/>
            <person name="Ramirez L."/>
            <person name="Alfaro M."/>
            <person name="Sun H."/>
            <person name="Tritt A."/>
            <person name="Yoshinaga Y."/>
            <person name="Zwiers L.-H."/>
            <person name="Turgeon B.G."/>
            <person name="Goodwin S.B."/>
            <person name="Spatafora J.W."/>
            <person name="Crous P.W."/>
            <person name="Grigoriev I.V."/>
        </authorList>
    </citation>
    <scope>NUCLEOTIDE SEQUENCE</scope>
    <source>
        <strain evidence="12 14">CBS 781.70</strain>
    </source>
</reference>
<accession>A0A6G1G009</accession>
<dbReference type="GO" id="GO:0006886">
    <property type="term" value="P:intracellular protein transport"/>
    <property type="evidence" value="ECO:0007669"/>
    <property type="project" value="InterPro"/>
</dbReference>
<evidence type="ECO:0000259" key="10">
    <source>
        <dbReference type="Pfam" id="PF04136"/>
    </source>
</evidence>
<dbReference type="GO" id="GO:0007030">
    <property type="term" value="P:Golgi organization"/>
    <property type="evidence" value="ECO:0007669"/>
    <property type="project" value="TreeGrafter"/>
</dbReference>
<feature type="domain" description="Conserved oligomeric Golgi complex subunit 3 N-terminal" evidence="10">
    <location>
        <begin position="129"/>
        <end position="274"/>
    </location>
</feature>
<dbReference type="Pfam" id="PF04136">
    <property type="entry name" value="COG3_N"/>
    <property type="match status" value="1"/>
</dbReference>
<evidence type="ECO:0000256" key="9">
    <source>
        <dbReference type="SAM" id="MobiDB-lite"/>
    </source>
</evidence>
<comment type="similarity">
    <text evidence="2">Belongs to the COG3 family.</text>
</comment>
<evidence type="ECO:0000256" key="1">
    <source>
        <dbReference type="ARBA" id="ARBA00004395"/>
    </source>
</evidence>
<feature type="region of interest" description="Disordered" evidence="9">
    <location>
        <begin position="510"/>
        <end position="545"/>
    </location>
</feature>
<evidence type="ECO:0000259" key="11">
    <source>
        <dbReference type="Pfam" id="PF20671"/>
    </source>
</evidence>
<gene>
    <name evidence="12 14" type="ORF">P152DRAFT_459710</name>
</gene>
<dbReference type="GO" id="GO:0017119">
    <property type="term" value="C:Golgi transport complex"/>
    <property type="evidence" value="ECO:0007669"/>
    <property type="project" value="TreeGrafter"/>
</dbReference>
<evidence type="ECO:0000313" key="12">
    <source>
        <dbReference type="EMBL" id="KAF1811312.1"/>
    </source>
</evidence>
<dbReference type="Pfam" id="PF20671">
    <property type="entry name" value="COG3_C"/>
    <property type="match status" value="1"/>
</dbReference>
<dbReference type="InterPro" id="IPR007265">
    <property type="entry name" value="COG_su3"/>
</dbReference>
<evidence type="ECO:0000256" key="2">
    <source>
        <dbReference type="ARBA" id="ARBA00009936"/>
    </source>
</evidence>
<proteinExistence type="inferred from homology"/>
<dbReference type="GeneID" id="54420309"/>
<evidence type="ECO:0000256" key="3">
    <source>
        <dbReference type="ARBA" id="ARBA00020976"/>
    </source>
</evidence>
<dbReference type="OrthoDB" id="296793at2759"/>
<organism evidence="12">
    <name type="scientific">Eremomyces bilateralis CBS 781.70</name>
    <dbReference type="NCBI Taxonomy" id="1392243"/>
    <lineage>
        <taxon>Eukaryota</taxon>
        <taxon>Fungi</taxon>
        <taxon>Dikarya</taxon>
        <taxon>Ascomycota</taxon>
        <taxon>Pezizomycotina</taxon>
        <taxon>Dothideomycetes</taxon>
        <taxon>Dothideomycetes incertae sedis</taxon>
        <taxon>Eremomycetales</taxon>
        <taxon>Eremomycetaceae</taxon>
        <taxon>Eremomyces</taxon>
    </lineage>
</organism>
<dbReference type="GO" id="GO:0006914">
    <property type="term" value="P:autophagy"/>
    <property type="evidence" value="ECO:0007669"/>
    <property type="project" value="TreeGrafter"/>
</dbReference>
<feature type="region of interest" description="Disordered" evidence="9">
    <location>
        <begin position="13"/>
        <end position="59"/>
    </location>
</feature>
<dbReference type="InterPro" id="IPR048685">
    <property type="entry name" value="COG3_C"/>
</dbReference>